<evidence type="ECO:0000313" key="1">
    <source>
        <dbReference type="EMBL" id="KKM16922.1"/>
    </source>
</evidence>
<reference evidence="1" key="1">
    <citation type="journal article" date="2015" name="Nature">
        <title>Complex archaea that bridge the gap between prokaryotes and eukaryotes.</title>
        <authorList>
            <person name="Spang A."/>
            <person name="Saw J.H."/>
            <person name="Jorgensen S.L."/>
            <person name="Zaremba-Niedzwiedzka K."/>
            <person name="Martijn J."/>
            <person name="Lind A.E."/>
            <person name="van Eijk R."/>
            <person name="Schleper C."/>
            <person name="Guy L."/>
            <person name="Ettema T.J."/>
        </authorList>
    </citation>
    <scope>NUCLEOTIDE SEQUENCE</scope>
</reference>
<dbReference type="EMBL" id="LAZR01014565">
    <property type="protein sequence ID" value="KKM16922.1"/>
    <property type="molecule type" value="Genomic_DNA"/>
</dbReference>
<dbReference type="AlphaFoldDB" id="A0A0F9HP22"/>
<proteinExistence type="predicted"/>
<gene>
    <name evidence="1" type="ORF">LCGC14_1680860</name>
</gene>
<comment type="caution">
    <text evidence="1">The sequence shown here is derived from an EMBL/GenBank/DDBJ whole genome shotgun (WGS) entry which is preliminary data.</text>
</comment>
<accession>A0A0F9HP22</accession>
<protein>
    <submittedName>
        <fullName evidence="1">Uncharacterized protein</fullName>
    </submittedName>
</protein>
<organism evidence="1">
    <name type="scientific">marine sediment metagenome</name>
    <dbReference type="NCBI Taxonomy" id="412755"/>
    <lineage>
        <taxon>unclassified sequences</taxon>
        <taxon>metagenomes</taxon>
        <taxon>ecological metagenomes</taxon>
    </lineage>
</organism>
<feature type="non-terminal residue" evidence="1">
    <location>
        <position position="58"/>
    </location>
</feature>
<name>A0A0F9HP22_9ZZZZ</name>
<sequence>MIIKPTRPWKNLEAARRSFDLSLRDNPGKYPCLACGGRGGYYDENDRDPYEGYKMASL</sequence>